<dbReference type="KEGG" id="acy:Anacy_5772"/>
<feature type="domain" description="CRISPR type III-associated protein" evidence="2">
    <location>
        <begin position="86"/>
        <end position="220"/>
    </location>
</feature>
<dbReference type="PATRIC" id="fig|272123.3.peg.6258"/>
<reference evidence="4" key="1">
    <citation type="journal article" date="2013" name="Proc. Natl. Acad. Sci. U.S.A.">
        <title>Improving the coverage of the cyanobacterial phylum using diversity-driven genome sequencing.</title>
        <authorList>
            <person name="Shih P.M."/>
            <person name="Wu D."/>
            <person name="Latifi A."/>
            <person name="Axen S.D."/>
            <person name="Fewer D.P."/>
            <person name="Talla E."/>
            <person name="Calteau A."/>
            <person name="Cai F."/>
            <person name="Tandeau de Marsac N."/>
            <person name="Rippka R."/>
            <person name="Herdman M."/>
            <person name="Sivonen K."/>
            <person name="Coursin T."/>
            <person name="Laurent T."/>
            <person name="Goodwin L."/>
            <person name="Nolan M."/>
            <person name="Davenport K.W."/>
            <person name="Han C.S."/>
            <person name="Rubin E.M."/>
            <person name="Eisen J.A."/>
            <person name="Woyke T."/>
            <person name="Gugger M."/>
            <person name="Kerfeld C.A."/>
        </authorList>
    </citation>
    <scope>NUCLEOTIDE SEQUENCE [LARGE SCALE GENOMIC DNA]</scope>
    <source>
        <strain evidence="4">ATCC 27899 / PCC 7122</strain>
    </source>
</reference>
<evidence type="ECO:0000313" key="3">
    <source>
        <dbReference type="EMBL" id="AFZ61073.1"/>
    </source>
</evidence>
<keyword evidence="1" id="KW-0051">Antiviral defense</keyword>
<dbReference type="RefSeq" id="WP_015217684.1">
    <property type="nucleotide sequence ID" value="NC_019772.1"/>
</dbReference>
<dbReference type="GO" id="GO:0051607">
    <property type="term" value="P:defense response to virus"/>
    <property type="evidence" value="ECO:0007669"/>
    <property type="project" value="UniProtKB-KW"/>
</dbReference>
<dbReference type="PANTHER" id="PTHR39965">
    <property type="entry name" value="CRISPR SYSTEM CMR SUBUNIT CMR6"/>
    <property type="match status" value="1"/>
</dbReference>
<dbReference type="OrthoDB" id="9813956at2"/>
<evidence type="ECO:0000259" key="2">
    <source>
        <dbReference type="Pfam" id="PF03787"/>
    </source>
</evidence>
<sequence length="574" mass="64962">MYTAPQLVNLLEKQHQRRGISNLFKKGIFTLQWRSKVGCFPHPDVETMVSAGEPCGAWYVANGRPGDKRELDKNLAQMPELPLNGYIPGSSIRGIVRAWAMKRPSIRKQMLNLLGCQQGNVIKEGKIEFLDAWPETATKLVLDIVNPQQNFQVYHEGQGKPLSIYTLGDGEDTIPVTVAIRGIPGEVSPKEVQTVWEWVQQALSIHGVGSRTSAGYGQIKAPSDFRPSVELRQVENGSTTKTFEFKLYSQGCAGANRQQQELRPSHWRGWLRSWILRFLLGVMSKDNAERTLWELMGIIEPDTHKGCVQIRMIPGEEIWGDSSSNQPYFYVWEGKLQVTAPSEILNKIILPIIRFAVSTGGVGRGWRRPLHIFYMETNNRSATRGSHLVIKHQITNPNTKNRETQVYRLPPKPENWTSTYDNWLTAVRSQWAERINTNANQSLEAEVFSPRTCAVYAVPGPYANPIDENDFEWLETDGVETRGEGMHLIYEQTPPRNYKRNPDIGGNAADKNPHCSWASIKRINIPSHEIEVDCQEIVCLFMGGKSPQSNHIRARFLQDLNEIEGNVHLFGISP</sequence>
<organism evidence="3 4">
    <name type="scientific">Anabaena cylindrica (strain ATCC 27899 / PCC 7122)</name>
    <dbReference type="NCBI Taxonomy" id="272123"/>
    <lineage>
        <taxon>Bacteria</taxon>
        <taxon>Bacillati</taxon>
        <taxon>Cyanobacteriota</taxon>
        <taxon>Cyanophyceae</taxon>
        <taxon>Nostocales</taxon>
        <taxon>Nostocaceae</taxon>
        <taxon>Anabaena</taxon>
    </lineage>
</organism>
<dbReference type="InterPro" id="IPR010172">
    <property type="entry name" value="CRISPR-assoc_prot_TM1791"/>
</dbReference>
<dbReference type="PANTHER" id="PTHR39965:SF1">
    <property type="entry name" value="CRISPR SYSTEM CMR SUBUNIT CMR6"/>
    <property type="match status" value="1"/>
</dbReference>
<evidence type="ECO:0000313" key="4">
    <source>
        <dbReference type="Proteomes" id="UP000010474"/>
    </source>
</evidence>
<gene>
    <name evidence="3" type="ordered locus">Anacy_5772</name>
</gene>
<protein>
    <recommendedName>
        <fullName evidence="2">CRISPR type III-associated protein domain-containing protein</fullName>
    </recommendedName>
</protein>
<accession>K9ZPA9</accession>
<dbReference type="EMBL" id="CP003660">
    <property type="protein sequence ID" value="AFZ61073.1"/>
    <property type="molecule type" value="Genomic_DNA"/>
</dbReference>
<dbReference type="HOGENOM" id="CLU_474621_0_0_3"/>
<dbReference type="AlphaFoldDB" id="K9ZPA9"/>
<name>K9ZPA9_ANACC</name>
<keyword evidence="4" id="KW-1185">Reference proteome</keyword>
<dbReference type="Proteomes" id="UP000010474">
    <property type="component" value="Plasmid pANACY.01"/>
</dbReference>
<geneLocation type="plasmid" evidence="3 4">
    <name>pANACY.01</name>
</geneLocation>
<proteinExistence type="predicted"/>
<keyword evidence="3" id="KW-0614">Plasmid</keyword>
<dbReference type="InterPro" id="IPR005537">
    <property type="entry name" value="RAMP_III_fam"/>
</dbReference>
<dbReference type="Pfam" id="PF03787">
    <property type="entry name" value="RAMPs"/>
    <property type="match status" value="1"/>
</dbReference>
<evidence type="ECO:0000256" key="1">
    <source>
        <dbReference type="ARBA" id="ARBA00023118"/>
    </source>
</evidence>